<dbReference type="EMBL" id="BAAAPH010000011">
    <property type="protein sequence ID" value="GAA1578269.1"/>
    <property type="molecule type" value="Genomic_DNA"/>
</dbReference>
<dbReference type="InterPro" id="IPR036388">
    <property type="entry name" value="WH-like_DNA-bd_sf"/>
</dbReference>
<evidence type="ECO:0000313" key="6">
    <source>
        <dbReference type="EMBL" id="GAA1578269.1"/>
    </source>
</evidence>
<feature type="region of interest" description="Disordered" evidence="4">
    <location>
        <begin position="153"/>
        <end position="177"/>
    </location>
</feature>
<dbReference type="SUPFAM" id="SSF46785">
    <property type="entry name" value="Winged helix' DNA-binding domain"/>
    <property type="match status" value="1"/>
</dbReference>
<evidence type="ECO:0000313" key="7">
    <source>
        <dbReference type="Proteomes" id="UP001501705"/>
    </source>
</evidence>
<dbReference type="InterPro" id="IPR036390">
    <property type="entry name" value="WH_DNA-bd_sf"/>
</dbReference>
<keyword evidence="1" id="KW-0805">Transcription regulation</keyword>
<organism evidence="6 7">
    <name type="scientific">Kribbella hippodromi</name>
    <dbReference type="NCBI Taxonomy" id="434347"/>
    <lineage>
        <taxon>Bacteria</taxon>
        <taxon>Bacillati</taxon>
        <taxon>Actinomycetota</taxon>
        <taxon>Actinomycetes</taxon>
        <taxon>Propionibacteriales</taxon>
        <taxon>Kribbellaceae</taxon>
        <taxon>Kribbella</taxon>
    </lineage>
</organism>
<dbReference type="RefSeq" id="WP_344234950.1">
    <property type="nucleotide sequence ID" value="NZ_BAAAPH010000011.1"/>
</dbReference>
<keyword evidence="7" id="KW-1185">Reference proteome</keyword>
<evidence type="ECO:0000256" key="2">
    <source>
        <dbReference type="ARBA" id="ARBA00023125"/>
    </source>
</evidence>
<dbReference type="PROSITE" id="PS50995">
    <property type="entry name" value="HTH_MARR_2"/>
    <property type="match status" value="1"/>
</dbReference>
<comment type="caution">
    <text evidence="6">The sequence shown here is derived from an EMBL/GenBank/DDBJ whole genome shotgun (WGS) entry which is preliminary data.</text>
</comment>
<feature type="domain" description="HTH marR-type" evidence="5">
    <location>
        <begin position="11"/>
        <end position="145"/>
    </location>
</feature>
<accession>A0ABP4PE05</accession>
<evidence type="ECO:0000259" key="5">
    <source>
        <dbReference type="PROSITE" id="PS50995"/>
    </source>
</evidence>
<keyword evidence="3" id="KW-0804">Transcription</keyword>
<protein>
    <recommendedName>
        <fullName evidence="5">HTH marR-type domain-containing protein</fullName>
    </recommendedName>
</protein>
<dbReference type="PROSITE" id="PS01117">
    <property type="entry name" value="HTH_MARR_1"/>
    <property type="match status" value="1"/>
</dbReference>
<evidence type="ECO:0000256" key="4">
    <source>
        <dbReference type="SAM" id="MobiDB-lite"/>
    </source>
</evidence>
<dbReference type="Proteomes" id="UP001501705">
    <property type="component" value="Unassembled WGS sequence"/>
</dbReference>
<dbReference type="InterPro" id="IPR052526">
    <property type="entry name" value="HTH-type_Bedaq_tolerance"/>
</dbReference>
<proteinExistence type="predicted"/>
<dbReference type="Gene3D" id="1.10.10.10">
    <property type="entry name" value="Winged helix-like DNA-binding domain superfamily/Winged helix DNA-binding domain"/>
    <property type="match status" value="1"/>
</dbReference>
<sequence length="177" mass="19317">MSRAEVPRPEVRPLIALVDRAHRALQSDMVRRAHADGHAEVKMAHNSVFGTLHAEGARAAEMAARAGITRQSMGEVIRDMVGLDLLEMREDPNDGRAKVVTYSEHGLEVAGDGFRYLIELEKRFAAEFGPEEYAVARDVLARVAGVLDRYATETTETNAETNAQAAAENTQTEAGEA</sequence>
<dbReference type="Pfam" id="PF12802">
    <property type="entry name" value="MarR_2"/>
    <property type="match status" value="1"/>
</dbReference>
<dbReference type="PANTHER" id="PTHR39515:SF2">
    <property type="entry name" value="HTH-TYPE TRANSCRIPTIONAL REGULATOR RV0880"/>
    <property type="match status" value="1"/>
</dbReference>
<evidence type="ECO:0000256" key="3">
    <source>
        <dbReference type="ARBA" id="ARBA00023163"/>
    </source>
</evidence>
<dbReference type="InterPro" id="IPR023187">
    <property type="entry name" value="Tscrpt_reg_MarR-type_CS"/>
</dbReference>
<name>A0ABP4PE05_9ACTN</name>
<keyword evidence="2" id="KW-0238">DNA-binding</keyword>
<dbReference type="PANTHER" id="PTHR39515">
    <property type="entry name" value="CONSERVED PROTEIN"/>
    <property type="match status" value="1"/>
</dbReference>
<reference evidence="7" key="1">
    <citation type="journal article" date="2019" name="Int. J. Syst. Evol. Microbiol.">
        <title>The Global Catalogue of Microorganisms (GCM) 10K type strain sequencing project: providing services to taxonomists for standard genome sequencing and annotation.</title>
        <authorList>
            <consortium name="The Broad Institute Genomics Platform"/>
            <consortium name="The Broad Institute Genome Sequencing Center for Infectious Disease"/>
            <person name="Wu L."/>
            <person name="Ma J."/>
        </authorList>
    </citation>
    <scope>NUCLEOTIDE SEQUENCE [LARGE SCALE GENOMIC DNA]</scope>
    <source>
        <strain evidence="7">JCM 15572</strain>
    </source>
</reference>
<gene>
    <name evidence="6" type="ORF">GCM10009804_38510</name>
</gene>
<dbReference type="InterPro" id="IPR000835">
    <property type="entry name" value="HTH_MarR-typ"/>
</dbReference>
<evidence type="ECO:0000256" key="1">
    <source>
        <dbReference type="ARBA" id="ARBA00023015"/>
    </source>
</evidence>